<comment type="cofactor">
    <cofactor evidence="2">
        <name>Zn(2+)</name>
        <dbReference type="ChEBI" id="CHEBI:29105"/>
    </cofactor>
    <text evidence="2">Binds 2 Zn(2+) ions per subunit.</text>
</comment>
<dbReference type="PANTHER" id="PTHR45892:SF1">
    <property type="entry name" value="AMINOACYLASE-1"/>
    <property type="match status" value="1"/>
</dbReference>
<dbReference type="FunFam" id="1.10.150.900:FF:000001">
    <property type="entry name" value="Aminoacylase-1, putative"/>
    <property type="match status" value="1"/>
</dbReference>
<evidence type="ECO:0000259" key="3">
    <source>
        <dbReference type="Pfam" id="PF07687"/>
    </source>
</evidence>
<feature type="binding site" evidence="2">
    <location>
        <position position="126"/>
    </location>
    <ligand>
        <name>Zn(2+)</name>
        <dbReference type="ChEBI" id="CHEBI:29105"/>
        <label>1</label>
    </ligand>
</feature>
<reference evidence="4 5" key="1">
    <citation type="submission" date="2024-10" db="EMBL/GenBank/DDBJ databases">
        <title>Updated reference genomes for cyclostephanoid diatoms.</title>
        <authorList>
            <person name="Roberts W.R."/>
            <person name="Alverson A.J."/>
        </authorList>
    </citation>
    <scope>NUCLEOTIDE SEQUENCE [LARGE SCALE GENOMIC DNA]</scope>
    <source>
        <strain evidence="4 5">AJA010-31</strain>
    </source>
</reference>
<organism evidence="4 5">
    <name type="scientific">Cyclotella atomus</name>
    <dbReference type="NCBI Taxonomy" id="382360"/>
    <lineage>
        <taxon>Eukaryota</taxon>
        <taxon>Sar</taxon>
        <taxon>Stramenopiles</taxon>
        <taxon>Ochrophyta</taxon>
        <taxon>Bacillariophyta</taxon>
        <taxon>Coscinodiscophyceae</taxon>
        <taxon>Thalassiosirophycidae</taxon>
        <taxon>Stephanodiscales</taxon>
        <taxon>Stephanodiscaceae</taxon>
        <taxon>Cyclotella</taxon>
    </lineage>
</organism>
<dbReference type="SUPFAM" id="SSF53187">
    <property type="entry name" value="Zn-dependent exopeptidases"/>
    <property type="match status" value="1"/>
</dbReference>
<sequence>MVEINGASAELSAEEAEAALCSFAKIIEYPTVSSTAAADGAYKDCAEFIISQLQSIPCLEDIGVLPESPAHSPVVIAKWRGIHEDWPVLILNSHYDVVPAALEDWTVRPFKAIRKDGKVYGRGAQDMKCVCVQYIEAIRKLHCIHPEFRPQRTIHLTFVPDEEVGGGGMLAFLSSTLYNSLPGIALALDEGLASTDDTYSLFYGERLPWWVDVTAHGKTGHGSRFIDETAVEQIIGVSNRALAFRKGQRDLLHGGDHSDHSNCGHAIAAKRQKMLDELKQSGKIALGDVTSLNITTLQAGVQVGDSFAYNCVPPVAKCSLDIRISPHVDPKEISDMIDAWCQECSANPDEGSKVTWQNILGMGPANVKHALTATDSSNPWFQVFESAMLTMGHKIQPQVFPAATDSRFLRELGVKAFGFSPMRNTEIMLHENDEYLEESVFIEGVEVYVGLIHSLASVAVLDDVSRLDTSRYKS</sequence>
<evidence type="ECO:0000256" key="2">
    <source>
        <dbReference type="PIRSR" id="PIRSR036696-2"/>
    </source>
</evidence>
<dbReference type="InterPro" id="IPR036264">
    <property type="entry name" value="Bact_exopeptidase_dim_dom"/>
</dbReference>
<feature type="binding site" evidence="2">
    <location>
        <position position="163"/>
    </location>
    <ligand>
        <name>Zn(2+)</name>
        <dbReference type="ChEBI" id="CHEBI:29105"/>
        <label>2</label>
    </ligand>
</feature>
<keyword evidence="2" id="KW-0862">Zinc</keyword>
<proteinExistence type="predicted"/>
<dbReference type="PIRSF" id="PIRSF036696">
    <property type="entry name" value="ACY-1"/>
    <property type="match status" value="1"/>
</dbReference>
<dbReference type="AlphaFoldDB" id="A0ABD3NG82"/>
<dbReference type="InterPro" id="IPR002933">
    <property type="entry name" value="Peptidase_M20"/>
</dbReference>
<dbReference type="Proteomes" id="UP001530400">
    <property type="component" value="Unassembled WGS sequence"/>
</dbReference>
<feature type="active site" evidence="1">
    <location>
        <position position="96"/>
    </location>
</feature>
<feature type="binding site" evidence="2">
    <location>
        <position position="430"/>
    </location>
    <ligand>
        <name>Zn(2+)</name>
        <dbReference type="ChEBI" id="CHEBI:29105"/>
        <label>2</label>
    </ligand>
</feature>
<dbReference type="InterPro" id="IPR052083">
    <property type="entry name" value="Aminoacylase-1_M20A"/>
</dbReference>
<dbReference type="Pfam" id="PF01546">
    <property type="entry name" value="Peptidase_M20"/>
    <property type="match status" value="1"/>
</dbReference>
<feature type="active site" description="Proton acceptor" evidence="1">
    <location>
        <position position="162"/>
    </location>
</feature>
<evidence type="ECO:0000313" key="5">
    <source>
        <dbReference type="Proteomes" id="UP001530400"/>
    </source>
</evidence>
<dbReference type="PANTHER" id="PTHR45892">
    <property type="entry name" value="AMINOACYLASE-1"/>
    <property type="match status" value="1"/>
</dbReference>
<dbReference type="Gene3D" id="3.40.630.10">
    <property type="entry name" value="Zn peptidases"/>
    <property type="match status" value="1"/>
</dbReference>
<dbReference type="EMBL" id="JALLPJ020001167">
    <property type="protein sequence ID" value="KAL3775089.1"/>
    <property type="molecule type" value="Genomic_DNA"/>
</dbReference>
<keyword evidence="2" id="KW-0479">Metal-binding</keyword>
<comment type="caution">
    <text evidence="4">The sequence shown here is derived from an EMBL/GenBank/DDBJ whole genome shotgun (WGS) entry which is preliminary data.</text>
</comment>
<dbReference type="Pfam" id="PF07687">
    <property type="entry name" value="M20_dimer"/>
    <property type="match status" value="1"/>
</dbReference>
<evidence type="ECO:0000313" key="4">
    <source>
        <dbReference type="EMBL" id="KAL3775089.1"/>
    </source>
</evidence>
<evidence type="ECO:0000256" key="1">
    <source>
        <dbReference type="PIRSR" id="PIRSR036696-1"/>
    </source>
</evidence>
<feature type="binding site" evidence="2">
    <location>
        <position position="126"/>
    </location>
    <ligand>
        <name>Zn(2+)</name>
        <dbReference type="ChEBI" id="CHEBI:29105"/>
        <label>2</label>
    </ligand>
</feature>
<dbReference type="Gene3D" id="1.10.150.900">
    <property type="match status" value="1"/>
</dbReference>
<name>A0ABD3NG82_9STRA</name>
<feature type="binding site" evidence="2">
    <location>
        <position position="190"/>
    </location>
    <ligand>
        <name>Zn(2+)</name>
        <dbReference type="ChEBI" id="CHEBI:29105"/>
        <label>1</label>
    </ligand>
</feature>
<feature type="binding site" evidence="2">
    <location>
        <position position="94"/>
    </location>
    <ligand>
        <name>Zn(2+)</name>
        <dbReference type="ChEBI" id="CHEBI:29105"/>
        <label>1</label>
    </ligand>
</feature>
<accession>A0ABD3NG82</accession>
<feature type="domain" description="Peptidase M20 dimerisation" evidence="3">
    <location>
        <begin position="208"/>
        <end position="343"/>
    </location>
</feature>
<gene>
    <name evidence="4" type="ORF">ACHAWO_000769</name>
</gene>
<dbReference type="Gene3D" id="3.30.70.360">
    <property type="match status" value="1"/>
</dbReference>
<protein>
    <recommendedName>
        <fullName evidence="3">Peptidase M20 dimerisation domain-containing protein</fullName>
    </recommendedName>
</protein>
<keyword evidence="5" id="KW-1185">Reference proteome</keyword>
<dbReference type="InterPro" id="IPR011650">
    <property type="entry name" value="Peptidase_M20_dimer"/>
</dbReference>
<dbReference type="SUPFAM" id="SSF55031">
    <property type="entry name" value="Bacterial exopeptidase dimerisation domain"/>
    <property type="match status" value="1"/>
</dbReference>